<evidence type="ECO:0000313" key="8">
    <source>
        <dbReference type="EMBL" id="MBP3191245.1"/>
    </source>
</evidence>
<evidence type="ECO:0000256" key="1">
    <source>
        <dbReference type="ARBA" id="ARBA00011073"/>
    </source>
</evidence>
<dbReference type="Pfam" id="PF18962">
    <property type="entry name" value="Por_Secre_tail"/>
    <property type="match status" value="1"/>
</dbReference>
<dbReference type="InterPro" id="IPR015500">
    <property type="entry name" value="Peptidase_S8_subtilisin-rel"/>
</dbReference>
<proteinExistence type="inferred from homology"/>
<dbReference type="GO" id="GO:0004252">
    <property type="term" value="F:serine-type endopeptidase activity"/>
    <property type="evidence" value="ECO:0007669"/>
    <property type="project" value="UniProtKB-UniRule"/>
</dbReference>
<dbReference type="PRINTS" id="PR00723">
    <property type="entry name" value="SUBTILISIN"/>
</dbReference>
<dbReference type="EMBL" id="JAFIDN010000001">
    <property type="protein sequence ID" value="MBP3191245.1"/>
    <property type="molecule type" value="Genomic_DNA"/>
</dbReference>
<dbReference type="Proteomes" id="UP000673975">
    <property type="component" value="Unassembled WGS sequence"/>
</dbReference>
<evidence type="ECO:0000256" key="5">
    <source>
        <dbReference type="PROSITE-ProRule" id="PRU01240"/>
    </source>
</evidence>
<keyword evidence="2 5" id="KW-0645">Protease</keyword>
<dbReference type="Gene3D" id="2.60.40.4070">
    <property type="match status" value="1"/>
</dbReference>
<keyword evidence="9" id="KW-1185">Reference proteome</keyword>
<reference evidence="8" key="1">
    <citation type="submission" date="2021-02" db="EMBL/GenBank/DDBJ databases">
        <title>Natronogracilivirga saccharolytica gen. nov. sp. nov. a new anaerobic, haloalkiliphilic carbohydrate-fermenting bacterium from soda lake and proposing of Cyclonatronumiaceae fam. nov. in the phylum Balneolaeota.</title>
        <authorList>
            <person name="Zhilina T.N."/>
            <person name="Sorokin D.Y."/>
            <person name="Zavarzina D.G."/>
            <person name="Toshchakov S.V."/>
            <person name="Kublanov I.V."/>
        </authorList>
    </citation>
    <scope>NUCLEOTIDE SEQUENCE</scope>
    <source>
        <strain evidence="8">Z-1702</strain>
    </source>
</reference>
<evidence type="ECO:0000259" key="6">
    <source>
        <dbReference type="Pfam" id="PF00082"/>
    </source>
</evidence>
<dbReference type="NCBIfam" id="TIGR04183">
    <property type="entry name" value="Por_Secre_tail"/>
    <property type="match status" value="1"/>
</dbReference>
<dbReference type="RefSeq" id="WP_210509553.1">
    <property type="nucleotide sequence ID" value="NZ_JAFIDN010000001.1"/>
</dbReference>
<dbReference type="InterPro" id="IPR036852">
    <property type="entry name" value="Peptidase_S8/S53_dom_sf"/>
</dbReference>
<evidence type="ECO:0000256" key="2">
    <source>
        <dbReference type="ARBA" id="ARBA00022670"/>
    </source>
</evidence>
<gene>
    <name evidence="8" type="ORF">NATSA_01070</name>
</gene>
<dbReference type="Gene3D" id="3.40.50.200">
    <property type="entry name" value="Peptidase S8/S53 domain"/>
    <property type="match status" value="1"/>
</dbReference>
<sequence length="554" mass="60716">MKIKYFTIILVLTISFGIWESSQLKAQSPQNIPNDPFFDEQWNLYNDGAGDSAVAGADINILRAWKITEGSSDIVISMFDRGIDLDTTTSPMELHHPEMDDENRHMLGKNYTSMWGGDPDNVRDGFPGGTSGHGTWVSGVIFAEKNNEEGIAGIAPRVSALHNRVLGGSPTRREDFKNASLDIKQKASENPNKRYIVNYSAGWFSDPGQETLLQGVQYLESEEVILVSISQNNNQPQVYYPARYAGDFDNVIAVGATVDNDNRCVVGPESGSNYGPELTIVAPGRLIPTTDLVYAESESLPGPYRLAGTSCSTSMAAPHVSGVIGLILSINNQLTPLQVKEILKESADEVGNVVYQNGFHEEMGYGRLNAYQALIHTIENHGAVLGKDKEDVELVLEDDLQFNHDIDLAENTNLTIRSDEGTVSLSAESGVVNIGGEWIGSSAKIAGDLVSDREYPAQKKDAEKERVGRFRLHQNYPNPFNPATKIGFSLPEAADVRLEVFDVTGRQVALLLNEHKPAGHHDVTFDAGDLSSGVYLYRIQAGGHIETRKMLFMK</sequence>
<keyword evidence="4 5" id="KW-0720">Serine protease</keyword>
<dbReference type="Pfam" id="PF00082">
    <property type="entry name" value="Peptidase_S8"/>
    <property type="match status" value="1"/>
</dbReference>
<feature type="domain" description="Peptidase S8/S53" evidence="6">
    <location>
        <begin position="72"/>
        <end position="366"/>
    </location>
</feature>
<accession>A0A8J7RG26</accession>
<evidence type="ECO:0000256" key="3">
    <source>
        <dbReference type="ARBA" id="ARBA00022801"/>
    </source>
</evidence>
<evidence type="ECO:0000313" key="9">
    <source>
        <dbReference type="Proteomes" id="UP000673975"/>
    </source>
</evidence>
<evidence type="ECO:0000259" key="7">
    <source>
        <dbReference type="Pfam" id="PF18962"/>
    </source>
</evidence>
<dbReference type="PANTHER" id="PTHR43806">
    <property type="entry name" value="PEPTIDASE S8"/>
    <property type="match status" value="1"/>
</dbReference>
<comment type="similarity">
    <text evidence="1 5">Belongs to the peptidase S8 family.</text>
</comment>
<dbReference type="GO" id="GO:0006508">
    <property type="term" value="P:proteolysis"/>
    <property type="evidence" value="ECO:0007669"/>
    <property type="project" value="UniProtKB-KW"/>
</dbReference>
<name>A0A8J7RG26_9BACT</name>
<dbReference type="InterPro" id="IPR000209">
    <property type="entry name" value="Peptidase_S8/S53_dom"/>
</dbReference>
<dbReference type="InterPro" id="IPR050131">
    <property type="entry name" value="Peptidase_S8_subtilisin-like"/>
</dbReference>
<comment type="caution">
    <text evidence="8">The sequence shown here is derived from an EMBL/GenBank/DDBJ whole genome shotgun (WGS) entry which is preliminary data.</text>
</comment>
<dbReference type="PROSITE" id="PS51892">
    <property type="entry name" value="SUBTILASE"/>
    <property type="match status" value="1"/>
</dbReference>
<organism evidence="8 9">
    <name type="scientific">Natronogracilivirga saccharolytica</name>
    <dbReference type="NCBI Taxonomy" id="2812953"/>
    <lineage>
        <taxon>Bacteria</taxon>
        <taxon>Pseudomonadati</taxon>
        <taxon>Balneolota</taxon>
        <taxon>Balneolia</taxon>
        <taxon>Balneolales</taxon>
        <taxon>Cyclonatronaceae</taxon>
        <taxon>Natronogracilivirga</taxon>
    </lineage>
</organism>
<feature type="active site" description="Charge relay system" evidence="5">
    <location>
        <position position="314"/>
    </location>
</feature>
<dbReference type="SUPFAM" id="SSF52743">
    <property type="entry name" value="Subtilisin-like"/>
    <property type="match status" value="1"/>
</dbReference>
<protein>
    <submittedName>
        <fullName evidence="8">S8 family peptidase</fullName>
    </submittedName>
</protein>
<dbReference type="InterPro" id="IPR026444">
    <property type="entry name" value="Secre_tail"/>
</dbReference>
<evidence type="ECO:0000256" key="4">
    <source>
        <dbReference type="ARBA" id="ARBA00022825"/>
    </source>
</evidence>
<feature type="active site" description="Charge relay system" evidence="5">
    <location>
        <position position="80"/>
    </location>
</feature>
<feature type="active site" description="Charge relay system" evidence="5">
    <location>
        <position position="133"/>
    </location>
</feature>
<dbReference type="AlphaFoldDB" id="A0A8J7RG26"/>
<keyword evidence="3 5" id="KW-0378">Hydrolase</keyword>
<feature type="domain" description="Secretion system C-terminal sorting" evidence="7">
    <location>
        <begin position="476"/>
        <end position="550"/>
    </location>
</feature>
<dbReference type="PANTHER" id="PTHR43806:SF11">
    <property type="entry name" value="CEREVISIN-RELATED"/>
    <property type="match status" value="1"/>
</dbReference>